<protein>
    <submittedName>
        <fullName evidence="1">Type I-E CRISPR-associated protein Cse2/CasB</fullName>
    </submittedName>
</protein>
<sequence>MNTPLTVDQRREAFVRGLYALHYAADSGSPRRSADARRTLARLRRSFTGGRQEAEAYDIVFPYEPPEREQQHWLLVAGLFALHPHGKTTRGRSLGNAMRDLVEKRPSAARRFTQLLSVDLPALPHYLRQAIQLLRAEDVALDYHRLLTDIVDMQESAEQAHRVRLRWARDYHRPKWTTKALPTVESEPAKGVAAEPVNA</sequence>
<dbReference type="InterPro" id="IPR013382">
    <property type="entry name" value="CRISPR-assoc_prot_Cse2"/>
</dbReference>
<dbReference type="CDD" id="cd09731">
    <property type="entry name" value="Cse2_I-E"/>
    <property type="match status" value="1"/>
</dbReference>
<dbReference type="Proteomes" id="UP000248924">
    <property type="component" value="Unassembled WGS sequence"/>
</dbReference>
<organism evidence="1 2">
    <name type="scientific">Micromonospora craterilacus</name>
    <dbReference type="NCBI Taxonomy" id="1655439"/>
    <lineage>
        <taxon>Bacteria</taxon>
        <taxon>Bacillati</taxon>
        <taxon>Actinomycetota</taxon>
        <taxon>Actinomycetes</taxon>
        <taxon>Micromonosporales</taxon>
        <taxon>Micromonosporaceae</taxon>
        <taxon>Micromonospora</taxon>
    </lineage>
</organism>
<reference evidence="1 2" key="1">
    <citation type="submission" date="2018-01" db="EMBL/GenBank/DDBJ databases">
        <title>Draft genome sequence of Jishengella sp. NA12.</title>
        <authorList>
            <person name="Sahin N."/>
            <person name="Ay H."/>
            <person name="Saygin H."/>
        </authorList>
    </citation>
    <scope>NUCLEOTIDE SEQUENCE [LARGE SCALE GENOMIC DNA]</scope>
    <source>
        <strain evidence="1 2">NA12</strain>
    </source>
</reference>
<name>A0A2W2FC59_9ACTN</name>
<dbReference type="Pfam" id="PF09485">
    <property type="entry name" value="CRISPR_Cse2"/>
    <property type="match status" value="1"/>
</dbReference>
<dbReference type="EMBL" id="POTY01000060">
    <property type="protein sequence ID" value="PZG19197.1"/>
    <property type="molecule type" value="Genomic_DNA"/>
</dbReference>
<keyword evidence="2" id="KW-1185">Reference proteome</keyword>
<dbReference type="AlphaFoldDB" id="A0A2W2FC59"/>
<dbReference type="RefSeq" id="WP_111213905.1">
    <property type="nucleotide sequence ID" value="NZ_POTY01000060.1"/>
</dbReference>
<evidence type="ECO:0000313" key="2">
    <source>
        <dbReference type="Proteomes" id="UP000248924"/>
    </source>
</evidence>
<dbReference type="Gene3D" id="1.10.520.40">
    <property type="entry name" value="CRISPR-associated protein Cse2"/>
    <property type="match status" value="1"/>
</dbReference>
<comment type="caution">
    <text evidence="1">The sequence shown here is derived from an EMBL/GenBank/DDBJ whole genome shotgun (WGS) entry which is preliminary data.</text>
</comment>
<proteinExistence type="predicted"/>
<dbReference type="NCBIfam" id="TIGR02548">
    <property type="entry name" value="casB_cse2"/>
    <property type="match status" value="1"/>
</dbReference>
<accession>A0A2W2FC59</accession>
<evidence type="ECO:0000313" key="1">
    <source>
        <dbReference type="EMBL" id="PZG19197.1"/>
    </source>
</evidence>
<dbReference type="OrthoDB" id="4808431at2"/>
<dbReference type="InterPro" id="IPR038287">
    <property type="entry name" value="Cse2_sf"/>
</dbReference>
<gene>
    <name evidence="1" type="primary">casB</name>
    <name evidence="1" type="ORF">C1I95_12105</name>
</gene>